<comment type="subcellular location">
    <subcellularLocation>
        <location evidence="1">Cytoplasm</location>
    </subcellularLocation>
</comment>
<evidence type="ECO:0000256" key="2">
    <source>
        <dbReference type="ARBA" id="ARBA00004878"/>
    </source>
</evidence>
<evidence type="ECO:0000256" key="6">
    <source>
        <dbReference type="ARBA" id="ARBA00022490"/>
    </source>
</evidence>
<dbReference type="GO" id="GO:0008747">
    <property type="term" value="F:N-acetylneuraminate lyase activity"/>
    <property type="evidence" value="ECO:0007669"/>
    <property type="project" value="UniProtKB-EC"/>
</dbReference>
<dbReference type="AlphaFoldDB" id="A0A1W0X3W0"/>
<evidence type="ECO:0000256" key="10">
    <source>
        <dbReference type="ARBA" id="ARBA00044906"/>
    </source>
</evidence>
<dbReference type="EMBL" id="MTYJ01000019">
    <property type="protein sequence ID" value="OQV22090.1"/>
    <property type="molecule type" value="Genomic_DNA"/>
</dbReference>
<dbReference type="PANTHER" id="PTHR12128">
    <property type="entry name" value="DIHYDRODIPICOLINATE SYNTHASE"/>
    <property type="match status" value="1"/>
</dbReference>
<evidence type="ECO:0000256" key="5">
    <source>
        <dbReference type="ARBA" id="ARBA00012911"/>
    </source>
</evidence>
<keyword evidence="12" id="KW-1185">Reference proteome</keyword>
<dbReference type="SMART" id="SM01130">
    <property type="entry name" value="DHDPS"/>
    <property type="match status" value="1"/>
</dbReference>
<dbReference type="Proteomes" id="UP000192578">
    <property type="component" value="Unassembled WGS sequence"/>
</dbReference>
<evidence type="ECO:0000256" key="9">
    <source>
        <dbReference type="ARBA" id="ARBA00023277"/>
    </source>
</evidence>
<evidence type="ECO:0000256" key="7">
    <source>
        <dbReference type="ARBA" id="ARBA00023239"/>
    </source>
</evidence>
<organism evidence="11 12">
    <name type="scientific">Hypsibius exemplaris</name>
    <name type="common">Freshwater tardigrade</name>
    <dbReference type="NCBI Taxonomy" id="2072580"/>
    <lineage>
        <taxon>Eukaryota</taxon>
        <taxon>Metazoa</taxon>
        <taxon>Ecdysozoa</taxon>
        <taxon>Tardigrada</taxon>
        <taxon>Eutardigrada</taxon>
        <taxon>Parachela</taxon>
        <taxon>Hypsibioidea</taxon>
        <taxon>Hypsibiidae</taxon>
        <taxon>Hypsibius</taxon>
    </lineage>
</organism>
<evidence type="ECO:0000256" key="1">
    <source>
        <dbReference type="ARBA" id="ARBA00004496"/>
    </source>
</evidence>
<reference evidence="12" key="1">
    <citation type="submission" date="2017-01" db="EMBL/GenBank/DDBJ databases">
        <title>Comparative genomics of anhydrobiosis in the tardigrade Hypsibius dujardini.</title>
        <authorList>
            <person name="Yoshida Y."/>
            <person name="Koutsovoulos G."/>
            <person name="Laetsch D."/>
            <person name="Stevens L."/>
            <person name="Kumar S."/>
            <person name="Horikawa D."/>
            <person name="Ishino K."/>
            <person name="Komine S."/>
            <person name="Tomita M."/>
            <person name="Blaxter M."/>
            <person name="Arakawa K."/>
        </authorList>
    </citation>
    <scope>NUCLEOTIDE SEQUENCE [LARGE SCALE GENOMIC DNA]</scope>
    <source>
        <strain evidence="12">Z151</strain>
    </source>
</reference>
<name>A0A1W0X3W0_HYPEX</name>
<comment type="pathway">
    <text evidence="2">Amino-sugar metabolism; N-acetylneuraminate degradation.</text>
</comment>
<keyword evidence="7 11" id="KW-0456">Lyase</keyword>
<sequence>MAQQSFRHEGFCVGPVTPMEPNGDVRLESIQAYSDHLLASGVNGLFLNGTCAEGLSMTVAERKSLAEKWISVGRGKYDKIIVHCGALSLRDARELATHAEAIGADAISAVPSFYFVPHDERTNESHRGVGVSGPQNSLIYYHNPGRTHVSVDMALFIPTRKDPHPHFCRHQMAASDLAGLLRCKALHGDSIALMWANDDHSRRLQAWDTAGAAREHYLKTVWIQRMDERKTMAAASQGNPGVPDWHPHWSGAFAASSADRCGY</sequence>
<comment type="subunit">
    <text evidence="4">Homotetramer.</text>
</comment>
<evidence type="ECO:0000256" key="3">
    <source>
        <dbReference type="ARBA" id="ARBA00006324"/>
    </source>
</evidence>
<dbReference type="GO" id="GO:0005737">
    <property type="term" value="C:cytoplasm"/>
    <property type="evidence" value="ECO:0007669"/>
    <property type="project" value="UniProtKB-SubCell"/>
</dbReference>
<evidence type="ECO:0000256" key="4">
    <source>
        <dbReference type="ARBA" id="ARBA00011881"/>
    </source>
</evidence>
<dbReference type="EC" id="4.1.3.3" evidence="5"/>
<dbReference type="OrthoDB" id="191315at2759"/>
<dbReference type="SUPFAM" id="SSF51569">
    <property type="entry name" value="Aldolase"/>
    <property type="match status" value="1"/>
</dbReference>
<accession>A0A1W0X3W0</accession>
<keyword evidence="9" id="KW-0119">Carbohydrate metabolism</keyword>
<keyword evidence="8" id="KW-0704">Schiff base</keyword>
<comment type="catalytic activity">
    <reaction evidence="10">
        <text>aceneuramate = aldehydo-N-acetyl-D-mannosamine + pyruvate</text>
        <dbReference type="Rhea" id="RHEA:23296"/>
        <dbReference type="ChEBI" id="CHEBI:15361"/>
        <dbReference type="ChEBI" id="CHEBI:17122"/>
        <dbReference type="ChEBI" id="CHEBI:173083"/>
        <dbReference type="EC" id="4.1.3.3"/>
    </reaction>
</comment>
<dbReference type="Pfam" id="PF00701">
    <property type="entry name" value="DHDPS"/>
    <property type="match status" value="1"/>
</dbReference>
<proteinExistence type="inferred from homology"/>
<evidence type="ECO:0000313" key="12">
    <source>
        <dbReference type="Proteomes" id="UP000192578"/>
    </source>
</evidence>
<comment type="similarity">
    <text evidence="3">Belongs to the DapA family. NanA subfamily.</text>
</comment>
<dbReference type="PRINTS" id="PR00146">
    <property type="entry name" value="DHPICSNTHASE"/>
</dbReference>
<dbReference type="InterPro" id="IPR013785">
    <property type="entry name" value="Aldolase_TIM"/>
</dbReference>
<gene>
    <name evidence="11" type="ORF">BV898_03935</name>
</gene>
<dbReference type="PANTHER" id="PTHR12128:SF21">
    <property type="entry name" value="N-ACETYLNEURAMINATE LYASE"/>
    <property type="match status" value="1"/>
</dbReference>
<dbReference type="InterPro" id="IPR002220">
    <property type="entry name" value="DapA-like"/>
</dbReference>
<keyword evidence="6" id="KW-0963">Cytoplasm</keyword>
<protein>
    <recommendedName>
        <fullName evidence="5">N-acetylneuraminate lyase</fullName>
        <ecNumber evidence="5">4.1.3.3</ecNumber>
    </recommendedName>
</protein>
<evidence type="ECO:0000256" key="8">
    <source>
        <dbReference type="ARBA" id="ARBA00023270"/>
    </source>
</evidence>
<comment type="caution">
    <text evidence="11">The sequence shown here is derived from an EMBL/GenBank/DDBJ whole genome shotgun (WGS) entry which is preliminary data.</text>
</comment>
<evidence type="ECO:0000313" key="11">
    <source>
        <dbReference type="EMBL" id="OQV22090.1"/>
    </source>
</evidence>
<dbReference type="Gene3D" id="3.20.20.70">
    <property type="entry name" value="Aldolase class I"/>
    <property type="match status" value="1"/>
</dbReference>